<evidence type="ECO:0000313" key="2">
    <source>
        <dbReference type="Proteomes" id="UP000006172"/>
    </source>
</evidence>
<evidence type="ECO:0000313" key="1">
    <source>
        <dbReference type="EMBL" id="BAM44941.1"/>
    </source>
</evidence>
<reference evidence="1 2" key="1">
    <citation type="journal article" date="2012" name="J. Virol.">
        <title>Complete Genome Sequence of Bacteriophage BC-611 Specifically Infecting Enterococcus faecalis Strain NP-10011.</title>
        <authorList>
            <person name="Horiuchi T."/>
            <person name="Sakka M."/>
            <person name="Hayashi A."/>
            <person name="Shimada T."/>
            <person name="Kimura T."/>
            <person name="Sakka K."/>
        </authorList>
    </citation>
    <scope>NUCLEOTIDE SEQUENCE [LARGE SCALE GENOMIC DNA]</scope>
</reference>
<dbReference type="Proteomes" id="UP000006172">
    <property type="component" value="Segment"/>
</dbReference>
<accession>K0IV23</accession>
<proteinExistence type="predicted"/>
<sequence length="66" mass="7325">MTKYYFTIMVGNHIMNIIAKSNGLSEEFIDSVTKEVAEGLGEGIEPSQVAVLNIIKLDVEGRLERL</sequence>
<dbReference type="EMBL" id="AB712291">
    <property type="protein sequence ID" value="BAM44941.1"/>
    <property type="molecule type" value="Genomic_DNA"/>
</dbReference>
<dbReference type="OrthoDB" id="23542at10239"/>
<name>K0IV23_9CAUD</name>
<dbReference type="RefSeq" id="YP_006742206.1">
    <property type="nucleotide sequence ID" value="NC_018086.1"/>
</dbReference>
<organism evidence="1 2">
    <name type="scientific">Enterococcus phage BC611</name>
    <dbReference type="NCBI Taxonomy" id="1173135"/>
    <lineage>
        <taxon>Viruses</taxon>
        <taxon>Duplodnaviria</taxon>
        <taxon>Heunggongvirae</taxon>
        <taxon>Uroviricota</taxon>
        <taxon>Caudoviricetes</taxon>
        <taxon>Saphexavirus</taxon>
        <taxon>Saphexavirus BC611</taxon>
    </lineage>
</organism>
<dbReference type="KEGG" id="vg:14517107"/>
<keyword evidence="2" id="KW-1185">Reference proteome</keyword>
<dbReference type="GeneID" id="14517107"/>
<protein>
    <submittedName>
        <fullName evidence="1">Uncharacterized protein</fullName>
    </submittedName>
</protein>